<sequence length="122" mass="13705">MVKGVLRRRALMVGVHCCGKPLWFTFASPVFPWCTVVVGRLRDVVLVQTPCDGVGVAVSGVRFACRRRWGFWETPVPLVDGSGEKLGWCVWRTQLISPSRAKAQTREPTQLRELESDLKANH</sequence>
<protein>
    <recommendedName>
        <fullName evidence="3">Secreted protein</fullName>
    </recommendedName>
</protein>
<accession>A0ABR2U3A2</accession>
<organism evidence="1 2">
    <name type="scientific">Hibiscus sabdariffa</name>
    <name type="common">roselle</name>
    <dbReference type="NCBI Taxonomy" id="183260"/>
    <lineage>
        <taxon>Eukaryota</taxon>
        <taxon>Viridiplantae</taxon>
        <taxon>Streptophyta</taxon>
        <taxon>Embryophyta</taxon>
        <taxon>Tracheophyta</taxon>
        <taxon>Spermatophyta</taxon>
        <taxon>Magnoliopsida</taxon>
        <taxon>eudicotyledons</taxon>
        <taxon>Gunneridae</taxon>
        <taxon>Pentapetalae</taxon>
        <taxon>rosids</taxon>
        <taxon>malvids</taxon>
        <taxon>Malvales</taxon>
        <taxon>Malvaceae</taxon>
        <taxon>Malvoideae</taxon>
        <taxon>Hibiscus</taxon>
    </lineage>
</organism>
<dbReference type="Proteomes" id="UP001396334">
    <property type="component" value="Unassembled WGS sequence"/>
</dbReference>
<dbReference type="EMBL" id="JBBPBN010000003">
    <property type="protein sequence ID" value="KAK9044079.1"/>
    <property type="molecule type" value="Genomic_DNA"/>
</dbReference>
<reference evidence="1 2" key="1">
    <citation type="journal article" date="2024" name="G3 (Bethesda)">
        <title>Genome assembly of Hibiscus sabdariffa L. provides insights into metabolisms of medicinal natural products.</title>
        <authorList>
            <person name="Kim T."/>
        </authorList>
    </citation>
    <scope>NUCLEOTIDE SEQUENCE [LARGE SCALE GENOMIC DNA]</scope>
    <source>
        <strain evidence="1">TK-2024</strain>
        <tissue evidence="1">Old leaves</tissue>
    </source>
</reference>
<evidence type="ECO:0008006" key="3">
    <source>
        <dbReference type="Google" id="ProtNLM"/>
    </source>
</evidence>
<evidence type="ECO:0000313" key="1">
    <source>
        <dbReference type="EMBL" id="KAK9044079.1"/>
    </source>
</evidence>
<keyword evidence="2" id="KW-1185">Reference proteome</keyword>
<gene>
    <name evidence="1" type="ORF">V6N11_072399</name>
</gene>
<name>A0ABR2U3A2_9ROSI</name>
<proteinExistence type="predicted"/>
<evidence type="ECO:0000313" key="2">
    <source>
        <dbReference type="Proteomes" id="UP001396334"/>
    </source>
</evidence>
<comment type="caution">
    <text evidence="1">The sequence shown here is derived from an EMBL/GenBank/DDBJ whole genome shotgun (WGS) entry which is preliminary data.</text>
</comment>